<protein>
    <submittedName>
        <fullName evidence="1">Mpo1-like protein</fullName>
    </submittedName>
</protein>
<keyword evidence="2" id="KW-1185">Reference proteome</keyword>
<dbReference type="PANTHER" id="PTHR28026">
    <property type="entry name" value="DUF962 DOMAIN PROTEIN (AFU_ORTHOLOGUE AFUA_8G05310)"/>
    <property type="match status" value="1"/>
</dbReference>
<accession>A0ABV2BUN5</accession>
<sequence>MKNLIEQLSTYKSVHFNPVNLKTHFVGIPLIILSTAVFLSQFQWQITIFNIQWHFSLTHLLFLVVTLYYAWLKLVLACGMILFIGLIIVLVDLLEVSAFAEIDWQIALGLFIVGWIFQFIGHRYEKAKPAFIDDLNQLFIGPLFLMAEIYFMLGWAPELEHKINQLAVTKRQQLSRLPK</sequence>
<dbReference type="Pfam" id="PF06127">
    <property type="entry name" value="Mpo1-like"/>
    <property type="match status" value="1"/>
</dbReference>
<evidence type="ECO:0000313" key="2">
    <source>
        <dbReference type="Proteomes" id="UP001548189"/>
    </source>
</evidence>
<evidence type="ECO:0000313" key="1">
    <source>
        <dbReference type="EMBL" id="MET1255654.1"/>
    </source>
</evidence>
<organism evidence="1 2">
    <name type="scientific">Aliikangiella maris</name>
    <dbReference type="NCBI Taxonomy" id="3162458"/>
    <lineage>
        <taxon>Bacteria</taxon>
        <taxon>Pseudomonadati</taxon>
        <taxon>Pseudomonadota</taxon>
        <taxon>Gammaproteobacteria</taxon>
        <taxon>Oceanospirillales</taxon>
        <taxon>Pleioneaceae</taxon>
        <taxon>Aliikangiella</taxon>
    </lineage>
</organism>
<comment type="caution">
    <text evidence="1">The sequence shown here is derived from an EMBL/GenBank/DDBJ whole genome shotgun (WGS) entry which is preliminary data.</text>
</comment>
<dbReference type="InterPro" id="IPR009305">
    <property type="entry name" value="Mpo1-like"/>
</dbReference>
<dbReference type="Proteomes" id="UP001548189">
    <property type="component" value="Unassembled WGS sequence"/>
</dbReference>
<dbReference type="EMBL" id="JBEVCJ010000012">
    <property type="protein sequence ID" value="MET1255654.1"/>
    <property type="molecule type" value="Genomic_DNA"/>
</dbReference>
<proteinExistence type="predicted"/>
<dbReference type="PANTHER" id="PTHR28026:SF9">
    <property type="entry name" value="2-HYDROXY-PALMITIC ACID DIOXYGENASE MPO1"/>
    <property type="match status" value="1"/>
</dbReference>
<reference evidence="1 2" key="1">
    <citation type="submission" date="2024-06" db="EMBL/GenBank/DDBJ databases">
        <authorList>
            <person name="Li F."/>
        </authorList>
    </citation>
    <scope>NUCLEOTIDE SEQUENCE [LARGE SCALE GENOMIC DNA]</scope>
    <source>
        <strain evidence="1 2">GXAS 311</strain>
    </source>
</reference>
<gene>
    <name evidence="1" type="ORF">ABVT43_11005</name>
</gene>
<name>A0ABV2BUN5_9GAMM</name>